<proteinExistence type="predicted"/>
<keyword evidence="3" id="KW-1185">Reference proteome</keyword>
<comment type="caution">
    <text evidence="2">The sequence shown here is derived from an EMBL/GenBank/DDBJ whole genome shotgun (WGS) entry which is preliminary data.</text>
</comment>
<organism evidence="2 3">
    <name type="scientific">Iris pallida</name>
    <name type="common">Sweet iris</name>
    <dbReference type="NCBI Taxonomy" id="29817"/>
    <lineage>
        <taxon>Eukaryota</taxon>
        <taxon>Viridiplantae</taxon>
        <taxon>Streptophyta</taxon>
        <taxon>Embryophyta</taxon>
        <taxon>Tracheophyta</taxon>
        <taxon>Spermatophyta</taxon>
        <taxon>Magnoliopsida</taxon>
        <taxon>Liliopsida</taxon>
        <taxon>Asparagales</taxon>
        <taxon>Iridaceae</taxon>
        <taxon>Iridoideae</taxon>
        <taxon>Irideae</taxon>
        <taxon>Iris</taxon>
    </lineage>
</organism>
<feature type="compositionally biased region" description="Polar residues" evidence="1">
    <location>
        <begin position="69"/>
        <end position="81"/>
    </location>
</feature>
<feature type="compositionally biased region" description="Pro residues" evidence="1">
    <location>
        <begin position="1"/>
        <end position="17"/>
    </location>
</feature>
<reference evidence="2" key="1">
    <citation type="journal article" date="2023" name="GigaByte">
        <title>Genome assembly of the bearded iris, Iris pallida Lam.</title>
        <authorList>
            <person name="Bruccoleri R.E."/>
            <person name="Oakeley E.J."/>
            <person name="Faust A.M.E."/>
            <person name="Altorfer M."/>
            <person name="Dessus-Babus S."/>
            <person name="Burckhardt D."/>
            <person name="Oertli M."/>
            <person name="Naumann U."/>
            <person name="Petersen F."/>
            <person name="Wong J."/>
        </authorList>
    </citation>
    <scope>NUCLEOTIDE SEQUENCE</scope>
    <source>
        <strain evidence="2">GSM-AAB239-AS_SAM_17_03QT</strain>
    </source>
</reference>
<protein>
    <submittedName>
        <fullName evidence="2">Pollen-specific leucine-rich repeat extensin-like protein 4</fullName>
    </submittedName>
</protein>
<dbReference type="Proteomes" id="UP001140949">
    <property type="component" value="Unassembled WGS sequence"/>
</dbReference>
<evidence type="ECO:0000313" key="2">
    <source>
        <dbReference type="EMBL" id="KAJ6820651.1"/>
    </source>
</evidence>
<dbReference type="EMBL" id="JANAVB010025399">
    <property type="protein sequence ID" value="KAJ6820651.1"/>
    <property type="molecule type" value="Genomic_DNA"/>
</dbReference>
<evidence type="ECO:0000313" key="3">
    <source>
        <dbReference type="Proteomes" id="UP001140949"/>
    </source>
</evidence>
<feature type="region of interest" description="Disordered" evidence="1">
    <location>
        <begin position="1"/>
        <end position="21"/>
    </location>
</feature>
<feature type="region of interest" description="Disordered" evidence="1">
    <location>
        <begin position="46"/>
        <end position="125"/>
    </location>
</feature>
<dbReference type="AlphaFoldDB" id="A0AAX6FXE9"/>
<name>A0AAX6FXE9_IRIPA</name>
<evidence type="ECO:0000256" key="1">
    <source>
        <dbReference type="SAM" id="MobiDB-lite"/>
    </source>
</evidence>
<reference evidence="2" key="2">
    <citation type="submission" date="2023-04" db="EMBL/GenBank/DDBJ databases">
        <authorList>
            <person name="Bruccoleri R.E."/>
            <person name="Oakeley E.J."/>
            <person name="Faust A.-M."/>
            <person name="Dessus-Babus S."/>
            <person name="Altorfer M."/>
            <person name="Burckhardt D."/>
            <person name="Oertli M."/>
            <person name="Naumann U."/>
            <person name="Petersen F."/>
            <person name="Wong J."/>
        </authorList>
    </citation>
    <scope>NUCLEOTIDE SEQUENCE</scope>
    <source>
        <strain evidence="2">GSM-AAB239-AS_SAM_17_03QT</strain>
        <tissue evidence="2">Leaf</tissue>
    </source>
</reference>
<gene>
    <name evidence="2" type="ORF">M6B38_396085</name>
</gene>
<sequence length="125" mass="13463">MPPGAPQHAYAPPPPDITAPMSVEDRFAWTPTVWTASPSSFWTVPSRPTALGRSTPHPASCAWPPRPASRSSMEPSPTRAPQDQARLVSANPSVPSVFCRVRQLRGETRAPPSSVGRPRPPSPPR</sequence>
<accession>A0AAX6FXE9</accession>